<proteinExistence type="predicted"/>
<evidence type="ECO:0000259" key="1">
    <source>
        <dbReference type="Pfam" id="PF00155"/>
    </source>
</evidence>
<evidence type="ECO:0000313" key="3">
    <source>
        <dbReference type="Proteomes" id="UP000664859"/>
    </source>
</evidence>
<name>A0A836C7I6_9STRA</name>
<dbReference type="GO" id="GO:0030170">
    <property type="term" value="F:pyridoxal phosphate binding"/>
    <property type="evidence" value="ECO:0007669"/>
    <property type="project" value="InterPro"/>
</dbReference>
<dbReference type="InterPro" id="IPR015422">
    <property type="entry name" value="PyrdxlP-dep_Trfase_small"/>
</dbReference>
<dbReference type="SUPFAM" id="SSF53383">
    <property type="entry name" value="PLP-dependent transferases"/>
    <property type="match status" value="1"/>
</dbReference>
<accession>A0A836C7I6</accession>
<feature type="domain" description="Aminotransferase class I/classII large" evidence="1">
    <location>
        <begin position="38"/>
        <end position="356"/>
    </location>
</feature>
<comment type="caution">
    <text evidence="2">The sequence shown here is derived from an EMBL/GenBank/DDBJ whole genome shotgun (WGS) entry which is preliminary data.</text>
</comment>
<dbReference type="InterPro" id="IPR015424">
    <property type="entry name" value="PyrdxlP-dep_Trfase"/>
</dbReference>
<dbReference type="Proteomes" id="UP000664859">
    <property type="component" value="Unassembled WGS sequence"/>
</dbReference>
<dbReference type="Gene3D" id="3.90.1150.10">
    <property type="entry name" value="Aspartate Aminotransferase, domain 1"/>
    <property type="match status" value="1"/>
</dbReference>
<dbReference type="Pfam" id="PF00155">
    <property type="entry name" value="Aminotran_1_2"/>
    <property type="match status" value="1"/>
</dbReference>
<organism evidence="2 3">
    <name type="scientific">Tribonema minus</name>
    <dbReference type="NCBI Taxonomy" id="303371"/>
    <lineage>
        <taxon>Eukaryota</taxon>
        <taxon>Sar</taxon>
        <taxon>Stramenopiles</taxon>
        <taxon>Ochrophyta</taxon>
        <taxon>PX clade</taxon>
        <taxon>Xanthophyceae</taxon>
        <taxon>Tribonematales</taxon>
        <taxon>Tribonemataceae</taxon>
        <taxon>Tribonema</taxon>
    </lineage>
</organism>
<dbReference type="AlphaFoldDB" id="A0A836C7I6"/>
<dbReference type="InterPro" id="IPR004839">
    <property type="entry name" value="Aminotransferase_I/II_large"/>
</dbReference>
<dbReference type="PANTHER" id="PTHR43799:SF1">
    <property type="entry name" value="ASPARTATE AMINOTRANSFERASE"/>
    <property type="match status" value="1"/>
</dbReference>
<keyword evidence="3" id="KW-1185">Reference proteome</keyword>
<dbReference type="PANTHER" id="PTHR43799">
    <property type="entry name" value="AMINOTRANSFERASE, PUTATIVE-RELATED"/>
    <property type="match status" value="1"/>
</dbReference>
<dbReference type="InterPro" id="IPR015421">
    <property type="entry name" value="PyrdxlP-dep_Trfase_major"/>
</dbReference>
<dbReference type="OrthoDB" id="2108at2759"/>
<dbReference type="Gene3D" id="3.40.640.10">
    <property type="entry name" value="Type I PLP-dependent aspartate aminotransferase-like (Major domain)"/>
    <property type="match status" value="1"/>
</dbReference>
<protein>
    <submittedName>
        <fullName evidence="2">Pyridoxal phosphate-dependent transferase</fullName>
    </submittedName>
</protein>
<dbReference type="GO" id="GO:0016740">
    <property type="term" value="F:transferase activity"/>
    <property type="evidence" value="ECO:0007669"/>
    <property type="project" value="UniProtKB-KW"/>
</dbReference>
<keyword evidence="2" id="KW-0808">Transferase</keyword>
<reference evidence="2" key="1">
    <citation type="submission" date="2021-02" db="EMBL/GenBank/DDBJ databases">
        <title>First Annotated Genome of the Yellow-green Alga Tribonema minus.</title>
        <authorList>
            <person name="Mahan K.M."/>
        </authorList>
    </citation>
    <scope>NUCLEOTIDE SEQUENCE</scope>
    <source>
        <strain evidence="2">UTEX B ZZ1240</strain>
    </source>
</reference>
<dbReference type="EMBL" id="JAFCMP010000557">
    <property type="protein sequence ID" value="KAG5174942.1"/>
    <property type="molecule type" value="Genomic_DNA"/>
</dbReference>
<gene>
    <name evidence="2" type="ORF">JKP88DRAFT_190776</name>
</gene>
<evidence type="ECO:0000313" key="2">
    <source>
        <dbReference type="EMBL" id="KAG5174942.1"/>
    </source>
</evidence>
<sequence>MTAENQGTWDSTTQTFHGGQDWKFCDNFVEDFSVTTNGLGTPEKAMAAAVAACSKINHYPPSDFEPALTDLAEFLWPEGGAKESKELLLLGNGASELIDLVIRQAEPGKWRPGPQRTQYKEYARSAQAAGFSTTDAADRSAMLLCMVNPTNPTGDYWPVDQAKKYIEETCARGTTVIVDESMQPWLGPRWREDSLIRERAWARALSEDAGIHVWVMTSWTKIWSCTGVRLGSVVAPTRALRDAVKAKQVPWSVNTMALDFLSAACADADYLARTWDVTPRWNAETRADLAAAHPRWTVHGAPFLSWLWIDTGDAATCAAAVARAKAAGVPVRSGAPGYNLPTFFRAAVRPAETRRVLLAALAPLAHK</sequence>